<dbReference type="Pfam" id="PF05175">
    <property type="entry name" value="MTS"/>
    <property type="match status" value="1"/>
</dbReference>
<reference evidence="3 4" key="1">
    <citation type="journal article" date="2012" name="BMC Genomics">
        <title>Complete genome sequence, lifestyle, and multi-drug resistance of the human pathogen Corynebacterium resistens DSM 45100 isolated from blood samples of a leukemia patient.</title>
        <authorList>
            <person name="Schroder J."/>
            <person name="Maus I."/>
            <person name="Meyer K."/>
            <person name="Wordemann S."/>
            <person name="Blom J."/>
            <person name="Jaenicke S."/>
            <person name="Schneider J."/>
            <person name="Trost E."/>
            <person name="Tauch A."/>
        </authorList>
    </citation>
    <scope>NUCLEOTIDE SEQUENCE [LARGE SCALE GENOMIC DNA]</scope>
    <source>
        <strain evidence="4">DSM 45100 / JCM 12819 / CCUG 50093 / GTC 2026 / SICGH 158</strain>
    </source>
</reference>
<feature type="domain" description="Methyltransferase small" evidence="1">
    <location>
        <begin position="169"/>
        <end position="251"/>
    </location>
</feature>
<dbReference type="OrthoDB" id="129465at2"/>
<feature type="domain" description="DUF7782" evidence="2">
    <location>
        <begin position="406"/>
        <end position="524"/>
    </location>
</feature>
<dbReference type="InterPro" id="IPR029063">
    <property type="entry name" value="SAM-dependent_MTases_sf"/>
</dbReference>
<dbReference type="AlphaFoldDB" id="F8DXM9"/>
<dbReference type="RefSeq" id="WP_013888551.1">
    <property type="nucleotide sequence ID" value="NC_015673.1"/>
</dbReference>
<evidence type="ECO:0000259" key="2">
    <source>
        <dbReference type="Pfam" id="PF25004"/>
    </source>
</evidence>
<evidence type="ECO:0000313" key="3">
    <source>
        <dbReference type="EMBL" id="AEI09538.1"/>
    </source>
</evidence>
<keyword evidence="3" id="KW-0489">Methyltransferase</keyword>
<accession>F8DXM9</accession>
<dbReference type="CDD" id="cd02440">
    <property type="entry name" value="AdoMet_MTases"/>
    <property type="match status" value="1"/>
</dbReference>
<dbReference type="InterPro" id="IPR002052">
    <property type="entry name" value="DNA_methylase_N6_adenine_CS"/>
</dbReference>
<dbReference type="PANTHER" id="PTHR18895:SF74">
    <property type="entry name" value="MTRF1L RELEASE FACTOR GLUTAMINE METHYLTRANSFERASE"/>
    <property type="match status" value="1"/>
</dbReference>
<dbReference type="InterPro" id="IPR050320">
    <property type="entry name" value="N5-glutamine_MTase"/>
</dbReference>
<dbReference type="SUPFAM" id="SSF53335">
    <property type="entry name" value="S-adenosyl-L-methionine-dependent methyltransferases"/>
    <property type="match status" value="1"/>
</dbReference>
<proteinExistence type="predicted"/>
<dbReference type="STRING" id="662755.CRES_1183"/>
<organism evidence="3 4">
    <name type="scientific">Corynebacterium resistens (strain DSM 45100 / JCM 12819 / GTC 2026 / SICGH 158)</name>
    <dbReference type="NCBI Taxonomy" id="662755"/>
    <lineage>
        <taxon>Bacteria</taxon>
        <taxon>Bacillati</taxon>
        <taxon>Actinomycetota</taxon>
        <taxon>Actinomycetes</taxon>
        <taxon>Mycobacteriales</taxon>
        <taxon>Corynebacteriaceae</taxon>
        <taxon>Corynebacterium</taxon>
    </lineage>
</organism>
<keyword evidence="4" id="KW-1185">Reference proteome</keyword>
<evidence type="ECO:0000259" key="1">
    <source>
        <dbReference type="Pfam" id="PF05175"/>
    </source>
</evidence>
<dbReference type="eggNOG" id="COG2890">
    <property type="taxonomic scope" value="Bacteria"/>
</dbReference>
<keyword evidence="3" id="KW-0808">Transferase</keyword>
<dbReference type="Gene3D" id="3.40.50.150">
    <property type="entry name" value="Vaccinia Virus protein VP39"/>
    <property type="match status" value="1"/>
</dbReference>
<dbReference type="PROSITE" id="PS00092">
    <property type="entry name" value="N6_MTASE"/>
    <property type="match status" value="1"/>
</dbReference>
<gene>
    <name evidence="3" type="ordered locus">CRES_1183</name>
</gene>
<dbReference type="GO" id="GO:0003676">
    <property type="term" value="F:nucleic acid binding"/>
    <property type="evidence" value="ECO:0007669"/>
    <property type="project" value="InterPro"/>
</dbReference>
<dbReference type="GO" id="GO:0036009">
    <property type="term" value="F:protein-glutamine N-methyltransferase activity"/>
    <property type="evidence" value="ECO:0007669"/>
    <property type="project" value="TreeGrafter"/>
</dbReference>
<name>F8DXM9_CORRG</name>
<protein>
    <submittedName>
        <fullName evidence="3">rRNA/tRNA methyltransferase</fullName>
    </submittedName>
</protein>
<dbReference type="InterPro" id="IPR056684">
    <property type="entry name" value="DUF7782"/>
</dbReference>
<dbReference type="PANTHER" id="PTHR18895">
    <property type="entry name" value="HEMK METHYLTRANSFERASE"/>
    <property type="match status" value="1"/>
</dbReference>
<dbReference type="EMBL" id="CP002857">
    <property type="protein sequence ID" value="AEI09538.1"/>
    <property type="molecule type" value="Genomic_DNA"/>
</dbReference>
<dbReference type="Proteomes" id="UP000000492">
    <property type="component" value="Chromosome"/>
</dbReference>
<evidence type="ECO:0000313" key="4">
    <source>
        <dbReference type="Proteomes" id="UP000000492"/>
    </source>
</evidence>
<sequence>MTADNFFTTLNTVVSTVQQRGYSSELIGRVLSDRGLAAANSRNYAAAAWYARTGKATTAEIDLAVVLGCYLREPLSSTKWDEILGAELAGKMHSHGIISEGRLQVDIRPISATVHGDVEILLVSDPDAAAEIHTTDSNHVPGAGNASMSLLNVVPPLSAAAQEQAPAEVTEILDLGCGSGVLSLLLESNSPSVRVTGTDISQRALAFARLGRAGTARGVEPNNVEWLHGSWFEPVRGRTFDVIVSNPPFVMAPPARDEAKTYRESGLELDSASALVVGEAATYLRPRGRAHLLAGWALADGESAAQRISGWLPSTGVRAWVVQREIVNVAEYVNTWLSDEGVDTRSAEGRARVEEWLNYLAGHGVSRIGMGYVHLEKLDEDQATEMTFEVLDQPLPAGTYLGFEVAEWFERAEWLAQIDREQLLDSAFAVRPGVAIERVEVTDSEQGQGFKELAVRLSRTEGPAWTHEIDSHVRAIISGLNPQGLPLRDVVELYCAVQGLDEALFSDALIPIITDLIRHGFVLPAALLTVIEEE</sequence>
<dbReference type="Pfam" id="PF25004">
    <property type="entry name" value="DUF7782"/>
    <property type="match status" value="1"/>
</dbReference>
<dbReference type="GO" id="GO:0032259">
    <property type="term" value="P:methylation"/>
    <property type="evidence" value="ECO:0007669"/>
    <property type="project" value="UniProtKB-KW"/>
</dbReference>
<dbReference type="KEGG" id="crd:CRES_1183"/>
<dbReference type="InterPro" id="IPR007848">
    <property type="entry name" value="Small_mtfrase_dom"/>
</dbReference>
<dbReference type="HOGENOM" id="CLU_022532_1_0_11"/>